<proteinExistence type="predicted"/>
<evidence type="ECO:0000313" key="2">
    <source>
        <dbReference type="EMBL" id="APX24205.1"/>
    </source>
</evidence>
<reference evidence="2 3" key="1">
    <citation type="submission" date="2016-03" db="EMBL/GenBank/DDBJ databases">
        <title>Deep-sea bacteria in the southern Pacific.</title>
        <authorList>
            <person name="Tang K."/>
        </authorList>
    </citation>
    <scope>NUCLEOTIDE SEQUENCE [LARGE SCALE GENOMIC DNA]</scope>
    <source>
        <strain evidence="2 3">JLT2016</strain>
    </source>
</reference>
<feature type="region of interest" description="Disordered" evidence="1">
    <location>
        <begin position="1"/>
        <end position="40"/>
    </location>
</feature>
<keyword evidence="3" id="KW-1185">Reference proteome</keyword>
<feature type="compositionally biased region" description="Polar residues" evidence="1">
    <location>
        <begin position="106"/>
        <end position="115"/>
    </location>
</feature>
<feature type="compositionally biased region" description="Polar residues" evidence="1">
    <location>
        <begin position="67"/>
        <end position="78"/>
    </location>
</feature>
<sequence>MILDRRHAAGPWKQRNSSQPTAPGREDKEISDKSQNVTGMQRYTVRLPDTVTASQPHAPPAVLPCATSCSSPVTQIPSGESARPARTGAEPPPPLPPCATGPMTRATPTQPEDSR</sequence>
<evidence type="ECO:0000313" key="3">
    <source>
        <dbReference type="Proteomes" id="UP000186559"/>
    </source>
</evidence>
<feature type="compositionally biased region" description="Pro residues" evidence="1">
    <location>
        <begin position="90"/>
        <end position="99"/>
    </location>
</feature>
<dbReference type="Proteomes" id="UP000186559">
    <property type="component" value="Chromosome"/>
</dbReference>
<name>A0A1U7D813_9RHOB</name>
<accession>A0A1U7D813</accession>
<feature type="region of interest" description="Disordered" evidence="1">
    <location>
        <begin position="67"/>
        <end position="115"/>
    </location>
</feature>
<organism evidence="2 3">
    <name type="scientific">Salipiger profundus</name>
    <dbReference type="NCBI Taxonomy" id="1229727"/>
    <lineage>
        <taxon>Bacteria</taxon>
        <taxon>Pseudomonadati</taxon>
        <taxon>Pseudomonadota</taxon>
        <taxon>Alphaproteobacteria</taxon>
        <taxon>Rhodobacterales</taxon>
        <taxon>Roseobacteraceae</taxon>
        <taxon>Salipiger</taxon>
    </lineage>
</organism>
<gene>
    <name evidence="2" type="ORF">Ga0080559_TMP3409</name>
</gene>
<evidence type="ECO:0000256" key="1">
    <source>
        <dbReference type="SAM" id="MobiDB-lite"/>
    </source>
</evidence>
<dbReference type="KEGG" id="tpro:Ga0080559_TMP3409"/>
<protein>
    <submittedName>
        <fullName evidence="2">Uncharacterized protein</fullName>
    </submittedName>
</protein>
<dbReference type="EMBL" id="CP014796">
    <property type="protein sequence ID" value="APX24205.1"/>
    <property type="molecule type" value="Genomic_DNA"/>
</dbReference>
<dbReference type="AlphaFoldDB" id="A0A1U7D813"/>
<dbReference type="STRING" id="1229727.Ga0080559_TMP3409"/>